<dbReference type="HOGENOM" id="CLU_3366344_0_0_10"/>
<reference evidence="1 2" key="1">
    <citation type="submission" date="2013-04" db="EMBL/GenBank/DDBJ databases">
        <title>The Genome Sequence of Parabacteroides goldsteinii DSM 19448.</title>
        <authorList>
            <consortium name="The Broad Institute Genomics Platform"/>
            <person name="Earl A."/>
            <person name="Ward D."/>
            <person name="Feldgarden M."/>
            <person name="Gevers D."/>
            <person name="Martens E."/>
            <person name="Sakamoto M."/>
            <person name="Benno Y."/>
            <person name="Song Y."/>
            <person name="Liu C."/>
            <person name="Lee J."/>
            <person name="Bolanos M."/>
            <person name="Vaisanen M.L."/>
            <person name="Finegold S.M."/>
            <person name="Walker B."/>
            <person name="Young S."/>
            <person name="Zeng Q."/>
            <person name="Gargeya S."/>
            <person name="Fitzgerald M."/>
            <person name="Haas B."/>
            <person name="Abouelleil A."/>
            <person name="Allen A.W."/>
            <person name="Alvarado L."/>
            <person name="Arachchi H.M."/>
            <person name="Berlin A.M."/>
            <person name="Chapman S.B."/>
            <person name="Gainer-Dewar J."/>
            <person name="Goldberg J."/>
            <person name="Griggs A."/>
            <person name="Gujja S."/>
            <person name="Hansen M."/>
            <person name="Howarth C."/>
            <person name="Imamovic A."/>
            <person name="Ireland A."/>
            <person name="Larimer J."/>
            <person name="McCowan C."/>
            <person name="Murphy C."/>
            <person name="Pearson M."/>
            <person name="Poon T.W."/>
            <person name="Priest M."/>
            <person name="Roberts A."/>
            <person name="Saif S."/>
            <person name="Shea T."/>
            <person name="Sisk P."/>
            <person name="Sykes S."/>
            <person name="Wortman J."/>
            <person name="Nusbaum C."/>
            <person name="Birren B."/>
        </authorList>
    </citation>
    <scope>NUCLEOTIDE SEQUENCE [LARGE SCALE GENOMIC DNA]</scope>
    <source>
        <strain evidence="1 2">DSM 19448</strain>
    </source>
</reference>
<proteinExistence type="predicted"/>
<comment type="caution">
    <text evidence="1">The sequence shown here is derived from an EMBL/GenBank/DDBJ whole genome shotgun (WGS) entry which is preliminary data.</text>
</comment>
<gene>
    <name evidence="1" type="ORF">HMPREF1535_03740</name>
</gene>
<evidence type="ECO:0000313" key="2">
    <source>
        <dbReference type="Proteomes" id="UP000033047"/>
    </source>
</evidence>
<organism evidence="1 2">
    <name type="scientific">Parabacteroides goldsteinii DSM 19448 = WAL 12034</name>
    <dbReference type="NCBI Taxonomy" id="927665"/>
    <lineage>
        <taxon>Bacteria</taxon>
        <taxon>Pseudomonadati</taxon>
        <taxon>Bacteroidota</taxon>
        <taxon>Bacteroidia</taxon>
        <taxon>Bacteroidales</taxon>
        <taxon>Tannerellaceae</taxon>
        <taxon>Parabacteroides</taxon>
    </lineage>
</organism>
<sequence>MISHYLPIHVQTIKKNKKKDVKLNNYFPQYVDPMA</sequence>
<dbReference type="Proteomes" id="UP000033047">
    <property type="component" value="Unassembled WGS sequence"/>
</dbReference>
<evidence type="ECO:0000313" key="1">
    <source>
        <dbReference type="EMBL" id="KKB49114.1"/>
    </source>
</evidence>
<dbReference type="AlphaFoldDB" id="A0A0F5IU92"/>
<name>A0A0F5IU92_9BACT</name>
<accession>A0A0F5IU92</accession>
<dbReference type="EMBL" id="AQHV01000020">
    <property type="protein sequence ID" value="KKB49114.1"/>
    <property type="molecule type" value="Genomic_DNA"/>
</dbReference>
<protein>
    <submittedName>
        <fullName evidence="1">Uncharacterized protein</fullName>
    </submittedName>
</protein>